<comment type="cofactor">
    <cofactor evidence="1 5 7">
        <name>pyridoxal 5'-phosphate</name>
        <dbReference type="ChEBI" id="CHEBI:597326"/>
    </cofactor>
</comment>
<dbReference type="InterPro" id="IPR020578">
    <property type="entry name" value="Aminotrans_V_PyrdxlP_BS"/>
</dbReference>
<sequence>MQSARGFQFLLSPGPTPVPDRVLNAMHRQSVDFSGPDFIALSDKIFEDVKSVFQTKSVVHIYTSNGHGGWEGVLANLLSPGDEILIPEVGVFSEGWRDMAQALGIVCRTVPNDWRTAIDANRLEEALRADVDRKIKAVLFTHVDTATGIVSDVKAARQAIDAAGHPALFCVDAIASLATTDLPMDAWNLDVVVGASQKGLMMPPGLGLVAANDRAMEASKTATLPRRYFDWQERIKGMHYQRYAGTAPEHHIFGLREVLDMLAEEGLQNVFARHRRLADAVRAAVEVWTEGGAFELNALRPEQRSDSVTSMLAGPNLDVGALQAMGRPMNLYIGSGAGSMSGKSFRIGHMGFINEPMILGSLAAIELVLRRAGVAIGQGAMDAAIASLAAAEPARTMANAAE</sequence>
<comment type="similarity">
    <text evidence="2 6">Belongs to the class-V pyridoxal-phosphate-dependent aminotransferase family.</text>
</comment>
<dbReference type="InterPro" id="IPR015422">
    <property type="entry name" value="PyrdxlP-dep_Trfase_small"/>
</dbReference>
<name>A0A7Y0HCR7_9PROT</name>
<evidence type="ECO:0000256" key="2">
    <source>
        <dbReference type="ARBA" id="ARBA00009236"/>
    </source>
</evidence>
<dbReference type="Gene3D" id="3.90.1150.10">
    <property type="entry name" value="Aspartate Aminotransferase, domain 1"/>
    <property type="match status" value="1"/>
</dbReference>
<dbReference type="RefSeq" id="WP_169623323.1">
    <property type="nucleotide sequence ID" value="NZ_JABBNT010000001.1"/>
</dbReference>
<evidence type="ECO:0000256" key="6">
    <source>
        <dbReference type="RuleBase" id="RU004075"/>
    </source>
</evidence>
<dbReference type="PANTHER" id="PTHR21152">
    <property type="entry name" value="AMINOTRANSFERASE CLASS V"/>
    <property type="match status" value="1"/>
</dbReference>
<dbReference type="Gene3D" id="3.40.640.10">
    <property type="entry name" value="Type I PLP-dependent aspartate aminotransferase-like (Major domain)"/>
    <property type="match status" value="1"/>
</dbReference>
<evidence type="ECO:0000256" key="7">
    <source>
        <dbReference type="RuleBase" id="RU004504"/>
    </source>
</evidence>
<dbReference type="InterPro" id="IPR015424">
    <property type="entry name" value="PyrdxlP-dep_Trfase"/>
</dbReference>
<evidence type="ECO:0000256" key="5">
    <source>
        <dbReference type="PIRSR" id="PIRSR000524-50"/>
    </source>
</evidence>
<evidence type="ECO:0000313" key="9">
    <source>
        <dbReference type="EMBL" id="NMM43011.1"/>
    </source>
</evidence>
<dbReference type="GO" id="GO:0019265">
    <property type="term" value="P:glycine biosynthetic process, by transamination of glyoxylate"/>
    <property type="evidence" value="ECO:0007669"/>
    <property type="project" value="TreeGrafter"/>
</dbReference>
<dbReference type="GO" id="GO:0008453">
    <property type="term" value="F:alanine-glyoxylate transaminase activity"/>
    <property type="evidence" value="ECO:0007669"/>
    <property type="project" value="TreeGrafter"/>
</dbReference>
<dbReference type="EMBL" id="JABBNT010000001">
    <property type="protein sequence ID" value="NMM43011.1"/>
    <property type="molecule type" value="Genomic_DNA"/>
</dbReference>
<feature type="binding site" evidence="4">
    <location>
        <position position="346"/>
    </location>
    <ligand>
        <name>substrate</name>
    </ligand>
</feature>
<evidence type="ECO:0000256" key="1">
    <source>
        <dbReference type="ARBA" id="ARBA00001933"/>
    </source>
</evidence>
<comment type="caution">
    <text evidence="9">The sequence shown here is derived from an EMBL/GenBank/DDBJ whole genome shotgun (WGS) entry which is preliminary data.</text>
</comment>
<dbReference type="Proteomes" id="UP000539372">
    <property type="component" value="Unassembled WGS sequence"/>
</dbReference>
<reference evidence="9 10" key="1">
    <citation type="submission" date="2020-04" db="EMBL/GenBank/DDBJ databases">
        <title>Rhodospirillaceae bacterium KN72 isolated from deep sea.</title>
        <authorList>
            <person name="Zhang D.-C."/>
        </authorList>
    </citation>
    <scope>NUCLEOTIDE SEQUENCE [LARGE SCALE GENOMIC DNA]</scope>
    <source>
        <strain evidence="9 10">KN72</strain>
    </source>
</reference>
<dbReference type="SUPFAM" id="SSF53383">
    <property type="entry name" value="PLP-dependent transferases"/>
    <property type="match status" value="1"/>
</dbReference>
<dbReference type="Pfam" id="PF00266">
    <property type="entry name" value="Aminotran_5"/>
    <property type="match status" value="1"/>
</dbReference>
<accession>A0A7Y0HCR7</accession>
<feature type="domain" description="Aminotransferase class V" evidence="8">
    <location>
        <begin position="9"/>
        <end position="286"/>
    </location>
</feature>
<evidence type="ECO:0000256" key="4">
    <source>
        <dbReference type="PIRSR" id="PIRSR000524-1"/>
    </source>
</evidence>
<evidence type="ECO:0000259" key="8">
    <source>
        <dbReference type="Pfam" id="PF00266"/>
    </source>
</evidence>
<keyword evidence="10" id="KW-1185">Reference proteome</keyword>
<dbReference type="InterPro" id="IPR024169">
    <property type="entry name" value="SP_NH2Trfase/AEP_transaminase"/>
</dbReference>
<feature type="modified residue" description="N6-(pyridoxal phosphate)lysine" evidence="5">
    <location>
        <position position="198"/>
    </location>
</feature>
<dbReference type="PROSITE" id="PS00595">
    <property type="entry name" value="AA_TRANSFER_CLASS_5"/>
    <property type="match status" value="1"/>
</dbReference>
<dbReference type="InterPro" id="IPR015421">
    <property type="entry name" value="PyrdxlP-dep_Trfase_major"/>
</dbReference>
<gene>
    <name evidence="9" type="ORF">HH303_00880</name>
</gene>
<keyword evidence="3 5" id="KW-0663">Pyridoxal phosphate</keyword>
<dbReference type="PANTHER" id="PTHR21152:SF40">
    <property type="entry name" value="ALANINE--GLYOXYLATE AMINOTRANSFERASE"/>
    <property type="match status" value="1"/>
</dbReference>
<dbReference type="AlphaFoldDB" id="A0A7Y0HCR7"/>
<dbReference type="FunFam" id="3.40.640.10:FF:000054">
    <property type="entry name" value="Serine--glyoxylate aminotransferase"/>
    <property type="match status" value="1"/>
</dbReference>
<organism evidence="9 10">
    <name type="scientific">Pacificispira spongiicola</name>
    <dbReference type="NCBI Taxonomy" id="2729598"/>
    <lineage>
        <taxon>Bacteria</taxon>
        <taxon>Pseudomonadati</taxon>
        <taxon>Pseudomonadota</taxon>
        <taxon>Alphaproteobacteria</taxon>
        <taxon>Rhodospirillales</taxon>
        <taxon>Rhodospirillaceae</taxon>
        <taxon>Pacificispira</taxon>
    </lineage>
</organism>
<evidence type="ECO:0000313" key="10">
    <source>
        <dbReference type="Proteomes" id="UP000539372"/>
    </source>
</evidence>
<protein>
    <submittedName>
        <fullName evidence="9">Aminotransferase class V-fold PLP-dependent enzyme</fullName>
    </submittedName>
</protein>
<dbReference type="GO" id="GO:0004760">
    <property type="term" value="F:L-serine-pyruvate transaminase activity"/>
    <property type="evidence" value="ECO:0007669"/>
    <property type="project" value="TreeGrafter"/>
</dbReference>
<evidence type="ECO:0000256" key="3">
    <source>
        <dbReference type="ARBA" id="ARBA00022898"/>
    </source>
</evidence>
<dbReference type="InterPro" id="IPR000192">
    <property type="entry name" value="Aminotrans_V_dom"/>
</dbReference>
<keyword evidence="9" id="KW-0032">Aminotransferase</keyword>
<keyword evidence="9" id="KW-0808">Transferase</keyword>
<dbReference type="PIRSF" id="PIRSF000524">
    <property type="entry name" value="SPT"/>
    <property type="match status" value="1"/>
</dbReference>
<proteinExistence type="inferred from homology"/>